<dbReference type="PANTHER" id="PTHR46289">
    <property type="entry name" value="52 KDA REPRESSOR OF THE INHIBITOR OF THE PROTEIN KINASE-LIKE PROTEIN-RELATED"/>
    <property type="match status" value="1"/>
</dbReference>
<evidence type="ECO:0000313" key="3">
    <source>
        <dbReference type="EMBL" id="KAF0304867.1"/>
    </source>
</evidence>
<evidence type="ECO:0000256" key="1">
    <source>
        <dbReference type="SAM" id="MobiDB-lite"/>
    </source>
</evidence>
<name>A0A6A4WAL9_AMPAM</name>
<evidence type="ECO:0000313" key="4">
    <source>
        <dbReference type="Proteomes" id="UP000440578"/>
    </source>
</evidence>
<dbReference type="PANTHER" id="PTHR46289:SF17">
    <property type="entry name" value="HAT C-TERMINAL DIMERISATION DOMAIN-CONTAINING PROTEIN"/>
    <property type="match status" value="1"/>
</dbReference>
<feature type="domain" description="HAT C-terminal dimerisation" evidence="2">
    <location>
        <begin position="196"/>
        <end position="245"/>
    </location>
</feature>
<sequence length="277" mass="31026">MLQFRFFFGVRLAQHVLKITTPVMRSVQGQTQSVSENMSLMDGLKTAVAGQRDRFDEFWAATVHRAKELGVDDPRSIRQSRPPRRLDDGAPPAHPATPRDAYRRVYYETLDRLLASIESRYAHGDQQLLVEAERALLTGDAADIARAAVSFGLGGERTCLHVQMLRDICKQRGIALRSLSDVVSALQDASIRTLLPDCVTLVKLLLTAPATSCTAERSFSVLRRLKNWLRSTISQERLSQAAVLASYPEKVDALDIEKEMREFAAQTAQRVNAFGRW</sequence>
<proteinExistence type="predicted"/>
<dbReference type="EMBL" id="VIIS01000802">
    <property type="protein sequence ID" value="KAF0304867.1"/>
    <property type="molecule type" value="Genomic_DNA"/>
</dbReference>
<dbReference type="InterPro" id="IPR008906">
    <property type="entry name" value="HATC_C_dom"/>
</dbReference>
<feature type="region of interest" description="Disordered" evidence="1">
    <location>
        <begin position="70"/>
        <end position="98"/>
    </location>
</feature>
<dbReference type="OrthoDB" id="6378809at2759"/>
<protein>
    <submittedName>
        <fullName evidence="3">Zinc finger MYM-type protein 1</fullName>
    </submittedName>
</protein>
<comment type="caution">
    <text evidence="3">The sequence shown here is derived from an EMBL/GenBank/DDBJ whole genome shotgun (WGS) entry which is preliminary data.</text>
</comment>
<dbReference type="InterPro" id="IPR052958">
    <property type="entry name" value="IFN-induced_PKR_regulator"/>
</dbReference>
<keyword evidence="4" id="KW-1185">Reference proteome</keyword>
<gene>
    <name evidence="3" type="primary">ZMYM1_16</name>
    <name evidence="3" type="ORF">FJT64_023404</name>
</gene>
<organism evidence="3 4">
    <name type="scientific">Amphibalanus amphitrite</name>
    <name type="common">Striped barnacle</name>
    <name type="synonym">Balanus amphitrite</name>
    <dbReference type="NCBI Taxonomy" id="1232801"/>
    <lineage>
        <taxon>Eukaryota</taxon>
        <taxon>Metazoa</taxon>
        <taxon>Ecdysozoa</taxon>
        <taxon>Arthropoda</taxon>
        <taxon>Crustacea</taxon>
        <taxon>Multicrustacea</taxon>
        <taxon>Cirripedia</taxon>
        <taxon>Thoracica</taxon>
        <taxon>Thoracicalcarea</taxon>
        <taxon>Balanomorpha</taxon>
        <taxon>Balanoidea</taxon>
        <taxon>Balanidae</taxon>
        <taxon>Amphibalaninae</taxon>
        <taxon>Amphibalanus</taxon>
    </lineage>
</organism>
<dbReference type="AlphaFoldDB" id="A0A6A4WAL9"/>
<dbReference type="Proteomes" id="UP000440578">
    <property type="component" value="Unassembled WGS sequence"/>
</dbReference>
<reference evidence="3 4" key="1">
    <citation type="submission" date="2019-07" db="EMBL/GenBank/DDBJ databases">
        <title>Draft genome assembly of a fouling barnacle, Amphibalanus amphitrite (Darwin, 1854): The first reference genome for Thecostraca.</title>
        <authorList>
            <person name="Kim W."/>
        </authorList>
    </citation>
    <scope>NUCLEOTIDE SEQUENCE [LARGE SCALE GENOMIC DNA]</scope>
    <source>
        <strain evidence="3">SNU_AA5</strain>
        <tissue evidence="3">Soma without cirri and trophi</tissue>
    </source>
</reference>
<dbReference type="Pfam" id="PF05699">
    <property type="entry name" value="Dimer_Tnp_hAT"/>
    <property type="match status" value="1"/>
</dbReference>
<evidence type="ECO:0000259" key="2">
    <source>
        <dbReference type="Pfam" id="PF05699"/>
    </source>
</evidence>
<dbReference type="GO" id="GO:0046983">
    <property type="term" value="F:protein dimerization activity"/>
    <property type="evidence" value="ECO:0007669"/>
    <property type="project" value="InterPro"/>
</dbReference>
<accession>A0A6A4WAL9</accession>